<evidence type="ECO:0000313" key="1">
    <source>
        <dbReference type="EMBL" id="KDP27840.1"/>
    </source>
</evidence>
<sequence length="89" mass="10464">MARQADRLYKVGLEGFSLIDEWYGRPKRVVSWQHPEQKPRSSSNEYDNHVMQFPRSKMETTAFTSEEAAQFYGGVVIKDYRKKKQLFSA</sequence>
<name>A0A067K6F2_JATCU</name>
<dbReference type="OrthoDB" id="1660139at2759"/>
<dbReference type="PANTHER" id="PTHR33484">
    <property type="entry name" value="BNAC07G33360D PROTEIN"/>
    <property type="match status" value="1"/>
</dbReference>
<protein>
    <submittedName>
        <fullName evidence="1">Uncharacterized protein</fullName>
    </submittedName>
</protein>
<dbReference type="AlphaFoldDB" id="A0A067K6F2"/>
<dbReference type="PANTHER" id="PTHR33484:SF3">
    <property type="entry name" value="HYDROXYPROLINE-RICH GLYCOPROTEIN FAMILY PROTEIN"/>
    <property type="match status" value="1"/>
</dbReference>
<keyword evidence="2" id="KW-1185">Reference proteome</keyword>
<reference evidence="1 2" key="1">
    <citation type="journal article" date="2014" name="PLoS ONE">
        <title>Global Analysis of Gene Expression Profiles in Physic Nut (Jatropha curcas L.) Seedlings Exposed to Salt Stress.</title>
        <authorList>
            <person name="Zhang L."/>
            <person name="Zhang C."/>
            <person name="Wu P."/>
            <person name="Chen Y."/>
            <person name="Li M."/>
            <person name="Jiang H."/>
            <person name="Wu G."/>
        </authorList>
    </citation>
    <scope>NUCLEOTIDE SEQUENCE [LARGE SCALE GENOMIC DNA]</scope>
    <source>
        <strain evidence="2">cv. GZQX0401</strain>
        <tissue evidence="1">Young leaves</tissue>
    </source>
</reference>
<proteinExistence type="predicted"/>
<evidence type="ECO:0000313" key="2">
    <source>
        <dbReference type="Proteomes" id="UP000027138"/>
    </source>
</evidence>
<organism evidence="1 2">
    <name type="scientific">Jatropha curcas</name>
    <name type="common">Barbados nut</name>
    <dbReference type="NCBI Taxonomy" id="180498"/>
    <lineage>
        <taxon>Eukaryota</taxon>
        <taxon>Viridiplantae</taxon>
        <taxon>Streptophyta</taxon>
        <taxon>Embryophyta</taxon>
        <taxon>Tracheophyta</taxon>
        <taxon>Spermatophyta</taxon>
        <taxon>Magnoliopsida</taxon>
        <taxon>eudicotyledons</taxon>
        <taxon>Gunneridae</taxon>
        <taxon>Pentapetalae</taxon>
        <taxon>rosids</taxon>
        <taxon>fabids</taxon>
        <taxon>Malpighiales</taxon>
        <taxon>Euphorbiaceae</taxon>
        <taxon>Crotonoideae</taxon>
        <taxon>Jatropheae</taxon>
        <taxon>Jatropha</taxon>
    </lineage>
</organism>
<accession>A0A067K6F2</accession>
<dbReference type="EMBL" id="KK914794">
    <property type="protein sequence ID" value="KDP27840.1"/>
    <property type="molecule type" value="Genomic_DNA"/>
</dbReference>
<gene>
    <name evidence="1" type="ORF">JCGZ_18920</name>
</gene>
<dbReference type="Proteomes" id="UP000027138">
    <property type="component" value="Unassembled WGS sequence"/>
</dbReference>